<dbReference type="SUPFAM" id="SSF53335">
    <property type="entry name" value="S-adenosyl-L-methionine-dependent methyltransferases"/>
    <property type="match status" value="1"/>
</dbReference>
<dbReference type="InterPro" id="IPR029063">
    <property type="entry name" value="SAM-dependent_MTases_sf"/>
</dbReference>
<gene>
    <name evidence="1" type="ORF">SAMN04515672_1451</name>
</gene>
<dbReference type="EMBL" id="FNFE01000001">
    <property type="protein sequence ID" value="SDJ68172.1"/>
    <property type="molecule type" value="Genomic_DNA"/>
</dbReference>
<proteinExistence type="predicted"/>
<name>A0A1G8VQ67_9EURY</name>
<organism evidence="1 2">
    <name type="scientific">Natronorubrum texcoconense</name>
    <dbReference type="NCBI Taxonomy" id="1095776"/>
    <lineage>
        <taxon>Archaea</taxon>
        <taxon>Methanobacteriati</taxon>
        <taxon>Methanobacteriota</taxon>
        <taxon>Stenosarchaea group</taxon>
        <taxon>Halobacteria</taxon>
        <taxon>Halobacteriales</taxon>
        <taxon>Natrialbaceae</taxon>
        <taxon>Natronorubrum</taxon>
    </lineage>
</organism>
<reference evidence="2" key="1">
    <citation type="submission" date="2016-10" db="EMBL/GenBank/DDBJ databases">
        <authorList>
            <person name="Varghese N."/>
            <person name="Submissions S."/>
        </authorList>
    </citation>
    <scope>NUCLEOTIDE SEQUENCE [LARGE SCALE GENOMIC DNA]</scope>
    <source>
        <strain evidence="2">B4,CECT 8067,JCM 17497</strain>
    </source>
</reference>
<accession>A0A1G8VQ67</accession>
<dbReference type="RefSeq" id="WP_139171279.1">
    <property type="nucleotide sequence ID" value="NZ_FNFE01000001.1"/>
</dbReference>
<dbReference type="AlphaFoldDB" id="A0A1G8VQ67"/>
<dbReference type="Proteomes" id="UP000198882">
    <property type="component" value="Unassembled WGS sequence"/>
</dbReference>
<keyword evidence="2" id="KW-1185">Reference proteome</keyword>
<sequence>MRIGAKLKSRYTDFKRFQKKKGTIEALKVASQNPQRAFLLQDKNYQSENRIDLEDRWRLISKHYNDDAKNIVDIGCDQGELTRRFAKHGLFAIGIDRTASTILEAESQTSKELQCYFLRSELDPKNIKNMPPFDVTLLLTVFYHWGREFGWNAAEDMLYTIGKNTDQLFYETPKSYEYIGSDQFKTTEDEDVIESHKNYLREVLGDQVIIEHIGTTDYRGEARKDLIFDVDCSQLNCVCD</sequence>
<evidence type="ECO:0000313" key="2">
    <source>
        <dbReference type="Proteomes" id="UP000198882"/>
    </source>
</evidence>
<dbReference type="STRING" id="1095776.SAMN04515672_1451"/>
<protein>
    <recommendedName>
        <fullName evidence="3">Methyltransferase domain-containing protein</fullName>
    </recommendedName>
</protein>
<dbReference type="OrthoDB" id="199044at2157"/>
<evidence type="ECO:0008006" key="3">
    <source>
        <dbReference type="Google" id="ProtNLM"/>
    </source>
</evidence>
<evidence type="ECO:0000313" key="1">
    <source>
        <dbReference type="EMBL" id="SDJ68172.1"/>
    </source>
</evidence>
<dbReference type="Gene3D" id="3.40.50.150">
    <property type="entry name" value="Vaccinia Virus protein VP39"/>
    <property type="match status" value="1"/>
</dbReference>